<dbReference type="PANTHER" id="PTHR36932">
    <property type="entry name" value="CAPSULAR POLYSACCHARIDE BIOSYNTHESIS PROTEIN"/>
    <property type="match status" value="1"/>
</dbReference>
<proteinExistence type="predicted"/>
<dbReference type="Gene3D" id="3.40.50.12780">
    <property type="entry name" value="N-terminal domain of ligase-like"/>
    <property type="match status" value="1"/>
</dbReference>
<dbReference type="InterPro" id="IPR042099">
    <property type="entry name" value="ANL_N_sf"/>
</dbReference>
<dbReference type="PANTHER" id="PTHR36932:SF1">
    <property type="entry name" value="CAPSULAR POLYSACCHARIDE BIOSYNTHESIS PROTEIN"/>
    <property type="match status" value="1"/>
</dbReference>
<protein>
    <recommendedName>
        <fullName evidence="3">CoF synthetase</fullName>
    </recommendedName>
</protein>
<gene>
    <name evidence="1" type="ORF">ACFFK0_22365</name>
</gene>
<name>A0ABV6DR68_9BACL</name>
<dbReference type="RefSeq" id="WP_377472590.1">
    <property type="nucleotide sequence ID" value="NZ_JBHLWN010000082.1"/>
</dbReference>
<accession>A0ABV6DR68</accession>
<evidence type="ECO:0000313" key="1">
    <source>
        <dbReference type="EMBL" id="MFC0215145.1"/>
    </source>
</evidence>
<keyword evidence="2" id="KW-1185">Reference proteome</keyword>
<evidence type="ECO:0008006" key="3">
    <source>
        <dbReference type="Google" id="ProtNLM"/>
    </source>
</evidence>
<sequence length="414" mass="45893">MIHPPPPQLQRKIRETVRVFPWYGGLLPAGKMDSIAPSQLTLDDLPLMTAPLLEKHYYASPPRSDTDGPLSVYRTSGTSTGIRKSIYYSEEDDRHYIDIRTRLYGDWLQCTANSLQRALADMGTGHAASTAVTIFERLGLTTESLSYELPVARHIERLEAFRPDVLYTMPSILDRIVHAASDPARFGIRKIILVGEIATPAWQRGIASAFGIAPEDILDTFGSIEIGTIAAYSHAHGKYLLAEGLHAEGIAPERLEEGFEPLADNEQVLVLTSWVRSYFPALRFVTYDVVRDLQTIEVDGTPRQAFTCIAKRIGPELKHGEKISIYDIEAVVAAQLPDAQTRVQLRDNRLTVLLRSSSLESAMLPAIRTAIEHKIPEIGSMIGSGILESIEVRAADEGHEAFARPTGKSKKLHY</sequence>
<comment type="caution">
    <text evidence="1">The sequence shown here is derived from an EMBL/GenBank/DDBJ whole genome shotgun (WGS) entry which is preliminary data.</text>
</comment>
<reference evidence="1 2" key="1">
    <citation type="submission" date="2024-09" db="EMBL/GenBank/DDBJ databases">
        <authorList>
            <person name="Sun Q."/>
            <person name="Mori K."/>
        </authorList>
    </citation>
    <scope>NUCLEOTIDE SEQUENCE [LARGE SCALE GENOMIC DNA]</scope>
    <source>
        <strain evidence="1 2">CCM 7759</strain>
    </source>
</reference>
<dbReference type="SUPFAM" id="SSF56801">
    <property type="entry name" value="Acetyl-CoA synthetase-like"/>
    <property type="match status" value="1"/>
</dbReference>
<evidence type="ECO:0000313" key="2">
    <source>
        <dbReference type="Proteomes" id="UP001589776"/>
    </source>
</evidence>
<dbReference type="InterPro" id="IPR053158">
    <property type="entry name" value="CapK_Type1_Caps_Biosynth"/>
</dbReference>
<dbReference type="EMBL" id="JBHLWN010000082">
    <property type="protein sequence ID" value="MFC0215145.1"/>
    <property type="molecule type" value="Genomic_DNA"/>
</dbReference>
<dbReference type="Proteomes" id="UP001589776">
    <property type="component" value="Unassembled WGS sequence"/>
</dbReference>
<organism evidence="1 2">
    <name type="scientific">Paenibacillus chartarius</name>
    <dbReference type="NCBI Taxonomy" id="747481"/>
    <lineage>
        <taxon>Bacteria</taxon>
        <taxon>Bacillati</taxon>
        <taxon>Bacillota</taxon>
        <taxon>Bacilli</taxon>
        <taxon>Bacillales</taxon>
        <taxon>Paenibacillaceae</taxon>
        <taxon>Paenibacillus</taxon>
    </lineage>
</organism>